<dbReference type="RefSeq" id="WP_167979225.1">
    <property type="nucleotide sequence ID" value="NZ_VSRL01000266.1"/>
</dbReference>
<dbReference type="EMBL" id="VSRL01000266">
    <property type="protein sequence ID" value="NKE62601.1"/>
    <property type="molecule type" value="Genomic_DNA"/>
</dbReference>
<dbReference type="SUPFAM" id="SSF102705">
    <property type="entry name" value="NIF3 (NGG1p interacting factor 3)-like"/>
    <property type="match status" value="1"/>
</dbReference>
<dbReference type="Pfam" id="PF01784">
    <property type="entry name" value="DUF34_NIF3"/>
    <property type="match status" value="1"/>
</dbReference>
<comment type="caution">
    <text evidence="6">The sequence shown here is derived from an EMBL/GenBank/DDBJ whole genome shotgun (WGS) entry which is preliminary data.</text>
</comment>
<evidence type="ECO:0000313" key="7">
    <source>
        <dbReference type="Proteomes" id="UP001515943"/>
    </source>
</evidence>
<protein>
    <recommendedName>
        <fullName evidence="3 5">GTP cyclohydrolase 1 type 2 homolog</fullName>
    </recommendedName>
</protein>
<evidence type="ECO:0000256" key="2">
    <source>
        <dbReference type="ARBA" id="ARBA00011643"/>
    </source>
</evidence>
<dbReference type="PANTHER" id="PTHR13799">
    <property type="entry name" value="NGG1 INTERACTING FACTOR 3"/>
    <property type="match status" value="1"/>
</dbReference>
<dbReference type="Proteomes" id="UP001515943">
    <property type="component" value="Unassembled WGS sequence"/>
</dbReference>
<evidence type="ECO:0000256" key="1">
    <source>
        <dbReference type="ARBA" id="ARBA00006964"/>
    </source>
</evidence>
<dbReference type="Gene3D" id="3.40.1390.30">
    <property type="entry name" value="NIF3 (NGG1p interacting factor 3)-like"/>
    <property type="match status" value="2"/>
</dbReference>
<dbReference type="InterPro" id="IPR002678">
    <property type="entry name" value="DUF34/NIF3"/>
</dbReference>
<evidence type="ECO:0000256" key="3">
    <source>
        <dbReference type="ARBA" id="ARBA00022112"/>
    </source>
</evidence>
<proteinExistence type="inferred from homology"/>
<evidence type="ECO:0000256" key="4">
    <source>
        <dbReference type="ARBA" id="ARBA00022723"/>
    </source>
</evidence>
<accession>A0ABX1FU79</accession>
<comment type="similarity">
    <text evidence="1 5">Belongs to the GTP cyclohydrolase I type 2/NIF3 family.</text>
</comment>
<comment type="subunit">
    <text evidence="2">Homohexamer.</text>
</comment>
<keyword evidence="7" id="KW-1185">Reference proteome</keyword>
<name>A0ABX1FU79_9PSEU</name>
<dbReference type="PIRSF" id="PIRSF037489">
    <property type="entry name" value="UCP037489_NIF3_YqfO"/>
    <property type="match status" value="1"/>
</dbReference>
<organism evidence="6 7">
    <name type="scientific">Lentzea indica</name>
    <dbReference type="NCBI Taxonomy" id="2604800"/>
    <lineage>
        <taxon>Bacteria</taxon>
        <taxon>Bacillati</taxon>
        <taxon>Actinomycetota</taxon>
        <taxon>Actinomycetes</taxon>
        <taxon>Pseudonocardiales</taxon>
        <taxon>Pseudonocardiaceae</taxon>
        <taxon>Lentzea</taxon>
    </lineage>
</organism>
<dbReference type="InterPro" id="IPR036069">
    <property type="entry name" value="DUF34/NIF3_sf"/>
</dbReference>
<dbReference type="InterPro" id="IPR017221">
    <property type="entry name" value="DUF34/NIF3_bac"/>
</dbReference>
<sequence>MKLADVIAVLESAYPPKTAEKWDAVGLVCGDPDEEVTRVLVCVDPTSSTVDEAVERDAQLVLAHHPLLLRGVNGVPANDPKGALVHKLIRNRAALYCAHTNADSALPGVSDALAEAIGLTITGPLDAASRTPLDVLTTFVPVPGAEQVLKALTDAGAGVIGELTRHEDTRLELVLPRSRRNAVLAALRATHPYEDAGFTLQEMADLPGDTGTGRIGELPEAEPLRVFAQRVADALPATVQGVRAAGDPERLIKRVAVCGGAGDSFLGTVARAGVDAYVTADLRHHPASEHIESGGPALVDVAHWASEWPWCEQAAGILGEAFGGRVEVLVSTRRTDPWTVGATSSAVGGHA</sequence>
<gene>
    <name evidence="6" type="ORF">FXN61_40090</name>
</gene>
<dbReference type="NCBIfam" id="TIGR00486">
    <property type="entry name" value="YbgI_SA1388"/>
    <property type="match status" value="1"/>
</dbReference>
<evidence type="ECO:0000256" key="5">
    <source>
        <dbReference type="PIRNR" id="PIRNR037489"/>
    </source>
</evidence>
<keyword evidence="4 5" id="KW-0479">Metal-binding</keyword>
<dbReference type="PANTHER" id="PTHR13799:SF14">
    <property type="entry name" value="GTP CYCLOHYDROLASE 1 TYPE 2 HOMOLOG"/>
    <property type="match status" value="1"/>
</dbReference>
<reference evidence="6 7" key="1">
    <citation type="submission" date="2019-08" db="EMBL/GenBank/DDBJ databases">
        <title>Lentzea from Indian Himalayas.</title>
        <authorList>
            <person name="Mandal S."/>
            <person name="Mallick Gupta A."/>
            <person name="Maiti P.K."/>
            <person name="Sarkar J."/>
            <person name="Mandal S."/>
        </authorList>
    </citation>
    <scope>NUCLEOTIDE SEQUENCE [LARGE SCALE GENOMIC DNA]</scope>
    <source>
        <strain evidence="6 7">PSKA42</strain>
    </source>
</reference>
<evidence type="ECO:0000313" key="6">
    <source>
        <dbReference type="EMBL" id="NKE62601.1"/>
    </source>
</evidence>